<protein>
    <submittedName>
        <fullName evidence="1">Uncharacterized protein</fullName>
    </submittedName>
</protein>
<dbReference type="OrthoDB" id="5414271at2759"/>
<name>A0A9W9F7V2_9EURO</name>
<dbReference type="RefSeq" id="XP_056473348.1">
    <property type="nucleotide sequence ID" value="XM_056619982.1"/>
</dbReference>
<evidence type="ECO:0000313" key="1">
    <source>
        <dbReference type="EMBL" id="KAJ5095198.1"/>
    </source>
</evidence>
<reference evidence="1" key="1">
    <citation type="submission" date="2022-11" db="EMBL/GenBank/DDBJ databases">
        <authorList>
            <person name="Petersen C."/>
        </authorList>
    </citation>
    <scope>NUCLEOTIDE SEQUENCE</scope>
    <source>
        <strain evidence="1">IBT 30761</strain>
    </source>
</reference>
<evidence type="ECO:0000313" key="2">
    <source>
        <dbReference type="Proteomes" id="UP001149074"/>
    </source>
</evidence>
<accession>A0A9W9F7V2</accession>
<dbReference type="GeneID" id="81358961"/>
<dbReference type="Proteomes" id="UP001149074">
    <property type="component" value="Unassembled WGS sequence"/>
</dbReference>
<feature type="non-terminal residue" evidence="1">
    <location>
        <position position="1"/>
    </location>
</feature>
<dbReference type="AlphaFoldDB" id="A0A9W9F7V2"/>
<proteinExistence type="predicted"/>
<keyword evidence="2" id="KW-1185">Reference proteome</keyword>
<gene>
    <name evidence="1" type="ORF">N7532_007489</name>
</gene>
<organism evidence="1 2">
    <name type="scientific">Penicillium argentinense</name>
    <dbReference type="NCBI Taxonomy" id="1131581"/>
    <lineage>
        <taxon>Eukaryota</taxon>
        <taxon>Fungi</taxon>
        <taxon>Dikarya</taxon>
        <taxon>Ascomycota</taxon>
        <taxon>Pezizomycotina</taxon>
        <taxon>Eurotiomycetes</taxon>
        <taxon>Eurotiomycetidae</taxon>
        <taxon>Eurotiales</taxon>
        <taxon>Aspergillaceae</taxon>
        <taxon>Penicillium</taxon>
    </lineage>
</organism>
<reference evidence="1" key="2">
    <citation type="journal article" date="2023" name="IMA Fungus">
        <title>Comparative genomic study of the Penicillium genus elucidates a diverse pangenome and 15 lateral gene transfer events.</title>
        <authorList>
            <person name="Petersen C."/>
            <person name="Sorensen T."/>
            <person name="Nielsen M.R."/>
            <person name="Sondergaard T.E."/>
            <person name="Sorensen J.L."/>
            <person name="Fitzpatrick D.A."/>
            <person name="Frisvad J.C."/>
            <person name="Nielsen K.L."/>
        </authorList>
    </citation>
    <scope>NUCLEOTIDE SEQUENCE</scope>
    <source>
        <strain evidence="1">IBT 30761</strain>
    </source>
</reference>
<sequence>QIPRISTKSRCIFVNCRYVVVLGGCDPGSWFHCYSVQHNHPSNRPSSFSGLSAPRKLVASTAPYSVVSNYQATSCRACHHCRPLERDMWRKKGPSPSFATDRLYRHAAGSVLLAVVYPGEHLLMITSDNFDPVLCESWADIPLHPLYFAIAVLPVIERLTLLLRAMANRACVYFYAHDSHVSSKDVYPAVFAQRADKCLQMLARMIDSKTPNGFKCAFPGRKSSGIWRLEYAPKGFGGVHSGRHLYNMTGGNVNEPTDMEQELSECTVLLRLPNKEDGMPDVILYVRDQESAILEDLDNLPWSFLSWSIHRGLRDILTAYSKVRIDSYRNCLANTQRLAVLNRPENLIARGWDSQFVRYYMADMASSIVLARQGNAGDAVRIVTDIPASLCDGDALASDETHFWRPSISEPYPSILSTMTVVALDKCFVLD</sequence>
<dbReference type="EMBL" id="JAPQKI010000006">
    <property type="protein sequence ID" value="KAJ5095198.1"/>
    <property type="molecule type" value="Genomic_DNA"/>
</dbReference>
<comment type="caution">
    <text evidence="1">The sequence shown here is derived from an EMBL/GenBank/DDBJ whole genome shotgun (WGS) entry which is preliminary data.</text>
</comment>